<evidence type="ECO:0000259" key="1">
    <source>
        <dbReference type="SMART" id="SM00382"/>
    </source>
</evidence>
<dbReference type="InterPro" id="IPR003593">
    <property type="entry name" value="AAA+_ATPase"/>
</dbReference>
<proteinExistence type="predicted"/>
<dbReference type="SMART" id="SM00382">
    <property type="entry name" value="AAA"/>
    <property type="match status" value="1"/>
</dbReference>
<evidence type="ECO:0000313" key="2">
    <source>
        <dbReference type="EMBL" id="WNZ44769.1"/>
    </source>
</evidence>
<reference evidence="2" key="2">
    <citation type="submission" date="2023-07" db="EMBL/GenBank/DDBJ databases">
        <authorList>
            <person name="Bai X.-H."/>
            <person name="Wang H.-H."/>
            <person name="Wang J."/>
            <person name="Ma M.-Y."/>
            <person name="Hu H.-H."/>
            <person name="Song Z.-L."/>
            <person name="Ma H.-G."/>
            <person name="Fan Y."/>
            <person name="Du C.-Y."/>
            <person name="Xu J.-C."/>
        </authorList>
    </citation>
    <scope>NUCLEOTIDE SEQUENCE</scope>
    <source>
        <strain evidence="2">CZ1</strain>
    </source>
</reference>
<sequence length="456" mass="52121">MPSLEALHHRLDLFREAGRNLQLDPLVTREALERLGVEYQAELVDELEQAIEDCVSRDNKLIFTGHRGCGKSTLLAELGFRLLETNRYFVVMFSIADTIERSAVDHVNILFSIALQLLEAAEERGIRLKPGIKREFYRWLGKHTQTESKAVEAEIEASTEATVKGGIPVILEFLAKIKSKLKINSVIRREISIEFARRISDLVAQINQLQVYIENATGQQVLVIIDDLDKLDLAVTEEIFNKNIQSLLDPNLRIIYTVPIATLREVSIRTSIQTYVNKIHTMRVAKFFSKAAVRKPDRVPDESCVEVFAQILDRRLPPELMHAEVKRQIILLSGGVLRELIRISDRCCDKAMQKIRGQIRRQQVDQPGVIVDQAILDEVVTELQLEYAEVLGQTDFDALKLIYTEFKPKDTENQRFLDLLHGLYVLEYRNALLWYDLNPLVRDLLVQEGILDVASA</sequence>
<dbReference type="InterPro" id="IPR027417">
    <property type="entry name" value="P-loop_NTPase"/>
</dbReference>
<name>A0AA97APC3_LEPBY</name>
<dbReference type="SUPFAM" id="SSF52540">
    <property type="entry name" value="P-loop containing nucleoside triphosphate hydrolases"/>
    <property type="match status" value="1"/>
</dbReference>
<organism evidence="2">
    <name type="scientific">Leptolyngbya boryana CZ1</name>
    <dbReference type="NCBI Taxonomy" id="3060204"/>
    <lineage>
        <taxon>Bacteria</taxon>
        <taxon>Bacillati</taxon>
        <taxon>Cyanobacteriota</taxon>
        <taxon>Cyanophyceae</taxon>
        <taxon>Leptolyngbyales</taxon>
        <taxon>Leptolyngbyaceae</taxon>
        <taxon>Leptolyngbya group</taxon>
        <taxon>Leptolyngbya</taxon>
    </lineage>
</organism>
<protein>
    <submittedName>
        <fullName evidence="2">AAA family ATPase</fullName>
    </submittedName>
</protein>
<dbReference type="RefSeq" id="WP_316426709.1">
    <property type="nucleotide sequence ID" value="NZ_CP130144.1"/>
</dbReference>
<feature type="domain" description="AAA+ ATPase" evidence="1">
    <location>
        <begin position="57"/>
        <end position="280"/>
    </location>
</feature>
<dbReference type="Gene3D" id="3.40.50.300">
    <property type="entry name" value="P-loop containing nucleotide triphosphate hydrolases"/>
    <property type="match status" value="1"/>
</dbReference>
<accession>A0AA97APC3</accession>
<dbReference type="EMBL" id="CP130144">
    <property type="protein sequence ID" value="WNZ44769.1"/>
    <property type="molecule type" value="Genomic_DNA"/>
</dbReference>
<dbReference type="AlphaFoldDB" id="A0AA97APC3"/>
<reference evidence="2" key="1">
    <citation type="journal article" date="2023" name="Plants (Basel)">
        <title>Genomic Analysis of Leptolyngbya boryana CZ1 Reveals Efficient Carbon Fixation Modules.</title>
        <authorList>
            <person name="Bai X."/>
            <person name="Wang H."/>
            <person name="Cheng W."/>
            <person name="Wang J."/>
            <person name="Ma M."/>
            <person name="Hu H."/>
            <person name="Song Z."/>
            <person name="Ma H."/>
            <person name="Fan Y."/>
            <person name="Du C."/>
            <person name="Xu J."/>
        </authorList>
    </citation>
    <scope>NUCLEOTIDE SEQUENCE</scope>
    <source>
        <strain evidence="2">CZ1</strain>
    </source>
</reference>
<gene>
    <name evidence="2" type="ORF">Q2T42_23530</name>
</gene>